<comment type="similarity">
    <text evidence="2 6">Belongs to the Mediator complex subunit 7 family.</text>
</comment>
<evidence type="ECO:0000313" key="9">
    <source>
        <dbReference type="Proteomes" id="UP001283361"/>
    </source>
</evidence>
<evidence type="ECO:0000256" key="3">
    <source>
        <dbReference type="ARBA" id="ARBA00023015"/>
    </source>
</evidence>
<evidence type="ECO:0000313" key="8">
    <source>
        <dbReference type="EMBL" id="KAK3799354.1"/>
    </source>
</evidence>
<gene>
    <name evidence="8" type="ORF">RRG08_063493</name>
</gene>
<keyword evidence="3 6" id="KW-0805">Transcription regulation</keyword>
<organism evidence="8 9">
    <name type="scientific">Elysia crispata</name>
    <name type="common">lettuce slug</name>
    <dbReference type="NCBI Taxonomy" id="231223"/>
    <lineage>
        <taxon>Eukaryota</taxon>
        <taxon>Metazoa</taxon>
        <taxon>Spiralia</taxon>
        <taxon>Lophotrochozoa</taxon>
        <taxon>Mollusca</taxon>
        <taxon>Gastropoda</taxon>
        <taxon>Heterobranchia</taxon>
        <taxon>Euthyneura</taxon>
        <taxon>Panpulmonata</taxon>
        <taxon>Sacoglossa</taxon>
        <taxon>Placobranchoidea</taxon>
        <taxon>Plakobranchidae</taxon>
        <taxon>Elysia</taxon>
    </lineage>
</organism>
<keyword evidence="4 6" id="KW-0804">Transcription</keyword>
<dbReference type="GO" id="GO:0006357">
    <property type="term" value="P:regulation of transcription by RNA polymerase II"/>
    <property type="evidence" value="ECO:0007669"/>
    <property type="project" value="InterPro"/>
</dbReference>
<dbReference type="InterPro" id="IPR044888">
    <property type="entry name" value="Mediatior_Med7_sf"/>
</dbReference>
<dbReference type="EMBL" id="JAWDGP010000581">
    <property type="protein sequence ID" value="KAK3799354.1"/>
    <property type="molecule type" value="Genomic_DNA"/>
</dbReference>
<evidence type="ECO:0000256" key="1">
    <source>
        <dbReference type="ARBA" id="ARBA00004123"/>
    </source>
</evidence>
<evidence type="ECO:0000256" key="6">
    <source>
        <dbReference type="RuleBase" id="RU364060"/>
    </source>
</evidence>
<dbReference type="InterPro" id="IPR037212">
    <property type="entry name" value="Med7/Med21-like"/>
</dbReference>
<evidence type="ECO:0000256" key="4">
    <source>
        <dbReference type="ARBA" id="ARBA00023163"/>
    </source>
</evidence>
<comment type="caution">
    <text evidence="8">The sequence shown here is derived from an EMBL/GenBank/DDBJ whole genome shotgun (WGS) entry which is preliminary data.</text>
</comment>
<dbReference type="Proteomes" id="UP001283361">
    <property type="component" value="Unassembled WGS sequence"/>
</dbReference>
<reference evidence="8" key="1">
    <citation type="journal article" date="2023" name="G3 (Bethesda)">
        <title>A reference genome for the long-term kleptoplast-retaining sea slug Elysia crispata morphotype clarki.</title>
        <authorList>
            <person name="Eastman K.E."/>
            <person name="Pendleton A.L."/>
            <person name="Shaikh M.A."/>
            <person name="Suttiyut T."/>
            <person name="Ogas R."/>
            <person name="Tomko P."/>
            <person name="Gavelis G."/>
            <person name="Widhalm J.R."/>
            <person name="Wisecaver J.H."/>
        </authorList>
    </citation>
    <scope>NUCLEOTIDE SEQUENCE</scope>
    <source>
        <strain evidence="8">ECLA1</strain>
    </source>
</reference>
<dbReference type="Pfam" id="PF05983">
    <property type="entry name" value="Med7"/>
    <property type="match status" value="1"/>
</dbReference>
<dbReference type="Gene3D" id="6.10.140.200">
    <property type="match status" value="1"/>
</dbReference>
<feature type="region of interest" description="Disordered" evidence="7">
    <location>
        <begin position="1"/>
        <end position="21"/>
    </location>
</feature>
<protein>
    <recommendedName>
        <fullName evidence="6">Mediator of RNA polymerase II transcription subunit 7</fullName>
    </recommendedName>
</protein>
<evidence type="ECO:0000256" key="2">
    <source>
        <dbReference type="ARBA" id="ARBA00009994"/>
    </source>
</evidence>
<comment type="subcellular location">
    <subcellularLocation>
        <location evidence="1 6">Nucleus</location>
    </subcellularLocation>
</comment>
<evidence type="ECO:0000256" key="7">
    <source>
        <dbReference type="SAM" id="MobiDB-lite"/>
    </source>
</evidence>
<dbReference type="GO" id="GO:0070847">
    <property type="term" value="C:core mediator complex"/>
    <property type="evidence" value="ECO:0007669"/>
    <property type="project" value="TreeGrafter"/>
</dbReference>
<keyword evidence="6" id="KW-0010">Activator</keyword>
<dbReference type="PANTHER" id="PTHR21428:SF11">
    <property type="entry name" value="MEDIATOR OF RNA POLYMERASE II TRANSCRIPTION SUBUNIT 7"/>
    <property type="match status" value="1"/>
</dbReference>
<dbReference type="PANTHER" id="PTHR21428">
    <property type="entry name" value="MEDIATOR OF RNA POLYMERASE II TRANSCRIPTION SUBUNIT 7"/>
    <property type="match status" value="1"/>
</dbReference>
<sequence length="260" mass="29803">MMYASLMLSGTQELSESRDCKEREVGPVKLEWIEHKAKTSMMSDNQGVSAFPHPPMQYATNYTDENIKRGKAPPPPPPIQDSYSMFGAQFSADEAIIRPLEASGCRRLYPHNYDHKRELKKLNHSILVNFLDLLDVLIRAPESPKRAEKLEDINLLFINMHHLINEYRPHQARETLRVMLEQQRTKRLEIAQKFQDHYDKVLELIQTAVTSIPDEATVESDLLNESEILGPETLTTSEPSEMDACDSLDTMMCKIVDDMT</sequence>
<accession>A0AAE1B4R2</accession>
<keyword evidence="5 6" id="KW-0539">Nucleus</keyword>
<name>A0AAE1B4R2_9GAST</name>
<comment type="subunit">
    <text evidence="6">Component of the Mediator complex.</text>
</comment>
<proteinExistence type="inferred from homology"/>
<dbReference type="GO" id="GO:0003712">
    <property type="term" value="F:transcription coregulator activity"/>
    <property type="evidence" value="ECO:0007669"/>
    <property type="project" value="InterPro"/>
</dbReference>
<dbReference type="GO" id="GO:0016592">
    <property type="term" value="C:mediator complex"/>
    <property type="evidence" value="ECO:0007669"/>
    <property type="project" value="InterPro"/>
</dbReference>
<keyword evidence="9" id="KW-1185">Reference proteome</keyword>
<dbReference type="InterPro" id="IPR009244">
    <property type="entry name" value="Mediatior_Med7"/>
</dbReference>
<evidence type="ECO:0000256" key="5">
    <source>
        <dbReference type="ARBA" id="ARBA00023242"/>
    </source>
</evidence>
<comment type="function">
    <text evidence="6">Component of the Mediator complex, a coactivator involved in the regulated transcription of nearly all RNA polymerase II-dependent genes. Mediator functions as a bridge to convey information from gene-specific regulatory proteins to the basal RNA polymerase II transcription machinery.</text>
</comment>
<dbReference type="AlphaFoldDB" id="A0AAE1B4R2"/>
<dbReference type="SUPFAM" id="SSF140718">
    <property type="entry name" value="Mediator hinge subcomplex-like"/>
    <property type="match status" value="1"/>
</dbReference>